<dbReference type="InterPro" id="IPR013783">
    <property type="entry name" value="Ig-like_fold"/>
</dbReference>
<feature type="chain" id="PRO_5039583509" description="Lipoprotein" evidence="2">
    <location>
        <begin position="23"/>
        <end position="864"/>
    </location>
</feature>
<evidence type="ECO:0000259" key="3">
    <source>
        <dbReference type="Pfam" id="PF07523"/>
    </source>
</evidence>
<feature type="signal peptide" evidence="2">
    <location>
        <begin position="1"/>
        <end position="22"/>
    </location>
</feature>
<dbReference type="InterPro" id="IPR032675">
    <property type="entry name" value="LRR_dom_sf"/>
</dbReference>
<evidence type="ECO:0008006" key="7">
    <source>
        <dbReference type="Google" id="ProtNLM"/>
    </source>
</evidence>
<organism evidence="5 6">
    <name type="scientific">Lentilactobacillus parabuchneri DSM 5707 = NBRC 107865</name>
    <dbReference type="NCBI Taxonomy" id="1423784"/>
    <lineage>
        <taxon>Bacteria</taxon>
        <taxon>Bacillati</taxon>
        <taxon>Bacillota</taxon>
        <taxon>Bacilli</taxon>
        <taxon>Lactobacillales</taxon>
        <taxon>Lactobacillaceae</taxon>
        <taxon>Lentilactobacillus</taxon>
    </lineage>
</organism>
<evidence type="ECO:0000313" key="5">
    <source>
        <dbReference type="EMBL" id="KRM45976.1"/>
    </source>
</evidence>
<gene>
    <name evidence="5" type="ORF">FC51_GL000681</name>
</gene>
<reference evidence="5 6" key="1">
    <citation type="journal article" date="2015" name="Genome Announc.">
        <title>Expanding the biotechnology potential of lactobacilli through comparative genomics of 213 strains and associated genera.</title>
        <authorList>
            <person name="Sun Z."/>
            <person name="Harris H.M."/>
            <person name="McCann A."/>
            <person name="Guo C."/>
            <person name="Argimon S."/>
            <person name="Zhang W."/>
            <person name="Yang X."/>
            <person name="Jeffery I.B."/>
            <person name="Cooney J.C."/>
            <person name="Kagawa T.F."/>
            <person name="Liu W."/>
            <person name="Song Y."/>
            <person name="Salvetti E."/>
            <person name="Wrobel A."/>
            <person name="Rasinkangas P."/>
            <person name="Parkhill J."/>
            <person name="Rea M.C."/>
            <person name="O'Sullivan O."/>
            <person name="Ritari J."/>
            <person name="Douillard F.P."/>
            <person name="Paul Ross R."/>
            <person name="Yang R."/>
            <person name="Briner A.E."/>
            <person name="Felis G.E."/>
            <person name="de Vos W.M."/>
            <person name="Barrangou R."/>
            <person name="Klaenhammer T.R."/>
            <person name="Caufield P.W."/>
            <person name="Cui Y."/>
            <person name="Zhang H."/>
            <person name="O'Toole P.W."/>
        </authorList>
    </citation>
    <scope>NUCLEOTIDE SEQUENCE [LARGE SCALE GENOMIC DNA]</scope>
    <source>
        <strain evidence="5 6">DSM 5707</strain>
    </source>
</reference>
<sequence>MYKSKWYRFAFLLPLVALSVMVESQHSTSADTISQATGKALTTRAQPASIKPISNQMSSVGLSKVWDSGDIGTAHWEITDGAVAGTQTLTIDGGVAYSQPHYGNVPVGYYPWDLVKYNITTLNITGPLQLRGDTTRNLFCPLSDLKTITGMHYLDTSLATNMSGMFGSASGFTNSDISYINTSNVTDMSAMFAESSLPENPDLSRFDTRKVTNMFAMFRNIPNLTSLDLSNFDTHNVTTMTDMFKQDTNLWKLKLGSNAVLSRDTKLPEAPAFGTSIPDPDHPGYVVGPKTSDDPKWQDIGSGTDHNPNGPKYYSGDISLATQKADFSGGTYVWQQGPSVPDQTAIDVDQSKTIDNGETFDPSTVFNSITKPDGTKITNFNDAKAAGLTVSGDTFDTKDTGDHTVTFTYNGKTATTTVTVLPPVVDQTAIDVDSTKTINNGTSFDPSSVFQSITKADGTKITNFNDAKAAGMTVSGDNFSTTATGDHTVTFTYNGKAATCKVTVLPVVSDLTAIDVDGSKVINNGDAFSAQSVFHSITKPDGTKVTDFNIAKADGMTVSGDNFNTSVPGNHTVTFSYNGKTAKTIVSVLAVNDKTSLNVHDVVLNIGDNWNPSLGFTSATDKFGNVIAFGQISASGFVNTSVAGTYQVTYTYGGIIRTISVYVQAKNTPINPIPVPQPNNNGGSTSNNGGSSSSNNTNGNNLPTYVASKGSVVYAGKKIYMYKNGTFKKSERIAKYPKQKRVDRPMFVVTGYAHSSDGILRYKVRDVNHGSKTAGKTGYITANRKYVTKVYYQSIPWDKTITVISPNGVHSYKHKNLTERAKTYKKGTHLRVKAIVKHNLTTRYKLTNGHYITANKKLVIQGKY</sequence>
<dbReference type="RefSeq" id="WP_057911291.1">
    <property type="nucleotide sequence ID" value="NZ_AZGK01000012.1"/>
</dbReference>
<dbReference type="PATRIC" id="fig|1423784.4.peg.684"/>
<feature type="domain" description="Ig-like" evidence="3">
    <location>
        <begin position="352"/>
        <end position="420"/>
    </location>
</feature>
<dbReference type="NCBIfam" id="TIGR02167">
    <property type="entry name" value="Liste_lipo_26"/>
    <property type="match status" value="2"/>
</dbReference>
<dbReference type="InterPro" id="IPR022038">
    <property type="entry name" value="Ig-like_bact"/>
</dbReference>
<dbReference type="Gene3D" id="3.80.10.10">
    <property type="entry name" value="Ribonuclease Inhibitor"/>
    <property type="match status" value="1"/>
</dbReference>
<dbReference type="Pfam" id="PF07523">
    <property type="entry name" value="Big_3"/>
    <property type="match status" value="4"/>
</dbReference>
<feature type="domain" description="Ig-like" evidence="3">
    <location>
        <begin position="521"/>
        <end position="588"/>
    </location>
</feature>
<dbReference type="Gene3D" id="2.60.40.10">
    <property type="entry name" value="Immunoglobulins"/>
    <property type="match status" value="1"/>
</dbReference>
<dbReference type="EMBL" id="AZGK01000012">
    <property type="protein sequence ID" value="KRM45976.1"/>
    <property type="molecule type" value="Genomic_DNA"/>
</dbReference>
<protein>
    <recommendedName>
        <fullName evidence="7">Lipoprotein</fullName>
    </recommendedName>
</protein>
<evidence type="ECO:0000259" key="4">
    <source>
        <dbReference type="Pfam" id="PF19087"/>
    </source>
</evidence>
<evidence type="ECO:0000256" key="1">
    <source>
        <dbReference type="SAM" id="MobiDB-lite"/>
    </source>
</evidence>
<dbReference type="AlphaFoldDB" id="A0A0R1YTV4"/>
<feature type="domain" description="Ig-like" evidence="3">
    <location>
        <begin position="436"/>
        <end position="504"/>
    </location>
</feature>
<feature type="domain" description="Ig-like" evidence="3">
    <location>
        <begin position="598"/>
        <end position="663"/>
    </location>
</feature>
<comment type="caution">
    <text evidence="5">The sequence shown here is derived from an EMBL/GenBank/DDBJ whole genome shotgun (WGS) entry which is preliminary data.</text>
</comment>
<name>A0A0R1YTV4_9LACO</name>
<accession>A0A0R1YTV4</accession>
<dbReference type="Pfam" id="PF03382">
    <property type="entry name" value="DUF285"/>
    <property type="match status" value="1"/>
</dbReference>
<dbReference type="InterPro" id="IPR011889">
    <property type="entry name" value="Liste_lipo_26"/>
</dbReference>
<feature type="compositionally biased region" description="Low complexity" evidence="1">
    <location>
        <begin position="678"/>
        <end position="701"/>
    </location>
</feature>
<dbReference type="InterPro" id="IPR005046">
    <property type="entry name" value="DUF285"/>
</dbReference>
<keyword evidence="2" id="KW-0732">Signal</keyword>
<feature type="domain" description="DUF5776" evidence="4">
    <location>
        <begin position="791"/>
        <end position="859"/>
    </location>
</feature>
<feature type="region of interest" description="Disordered" evidence="1">
    <location>
        <begin position="671"/>
        <end position="702"/>
    </location>
</feature>
<proteinExistence type="predicted"/>
<dbReference type="Pfam" id="PF19087">
    <property type="entry name" value="DUF5776"/>
    <property type="match status" value="1"/>
</dbReference>
<dbReference type="Proteomes" id="UP000051957">
    <property type="component" value="Unassembled WGS sequence"/>
</dbReference>
<feature type="region of interest" description="Disordered" evidence="1">
    <location>
        <begin position="292"/>
        <end position="311"/>
    </location>
</feature>
<dbReference type="InterPro" id="IPR044081">
    <property type="entry name" value="DUF5776"/>
</dbReference>
<evidence type="ECO:0000256" key="2">
    <source>
        <dbReference type="SAM" id="SignalP"/>
    </source>
</evidence>
<evidence type="ECO:0000313" key="6">
    <source>
        <dbReference type="Proteomes" id="UP000051957"/>
    </source>
</evidence>